<dbReference type="SUPFAM" id="SSF55347">
    <property type="entry name" value="Glyceraldehyde-3-phosphate dehydrogenase-like, C-terminal domain"/>
    <property type="match status" value="1"/>
</dbReference>
<dbReference type="RefSeq" id="WP_145073873.1">
    <property type="nucleotide sequence ID" value="NZ_CP036298.1"/>
</dbReference>
<dbReference type="EC" id="1.-.-.-" evidence="3"/>
<evidence type="ECO:0000313" key="4">
    <source>
        <dbReference type="Proteomes" id="UP000318017"/>
    </source>
</evidence>
<evidence type="ECO:0000313" key="3">
    <source>
        <dbReference type="EMBL" id="QDV22386.1"/>
    </source>
</evidence>
<evidence type="ECO:0000259" key="1">
    <source>
        <dbReference type="Pfam" id="PF01408"/>
    </source>
</evidence>
<dbReference type="Proteomes" id="UP000318017">
    <property type="component" value="Chromosome"/>
</dbReference>
<proteinExistence type="predicted"/>
<dbReference type="PANTHER" id="PTHR43377:SF1">
    <property type="entry name" value="BILIVERDIN REDUCTASE A"/>
    <property type="match status" value="1"/>
</dbReference>
<gene>
    <name evidence="3" type="ORF">Q31a_06700</name>
</gene>
<dbReference type="Pfam" id="PF01408">
    <property type="entry name" value="GFO_IDH_MocA"/>
    <property type="match status" value="1"/>
</dbReference>
<dbReference type="SUPFAM" id="SSF51735">
    <property type="entry name" value="NAD(P)-binding Rossmann-fold domains"/>
    <property type="match status" value="1"/>
</dbReference>
<dbReference type="KEGG" id="ahel:Q31a_06700"/>
<organism evidence="3 4">
    <name type="scientific">Aureliella helgolandensis</name>
    <dbReference type="NCBI Taxonomy" id="2527968"/>
    <lineage>
        <taxon>Bacteria</taxon>
        <taxon>Pseudomonadati</taxon>
        <taxon>Planctomycetota</taxon>
        <taxon>Planctomycetia</taxon>
        <taxon>Pirellulales</taxon>
        <taxon>Pirellulaceae</taxon>
        <taxon>Aureliella</taxon>
    </lineage>
</organism>
<protein>
    <submittedName>
        <fullName evidence="3">Dehydrogenase</fullName>
        <ecNumber evidence="3">1.-.-.-</ecNumber>
    </submittedName>
</protein>
<dbReference type="AlphaFoldDB" id="A0A518G1C6"/>
<dbReference type="EMBL" id="CP036298">
    <property type="protein sequence ID" value="QDV22386.1"/>
    <property type="molecule type" value="Genomic_DNA"/>
</dbReference>
<keyword evidence="3" id="KW-0560">Oxidoreductase</keyword>
<feature type="domain" description="Gfo/Idh/MocA-like oxidoreductase N-terminal" evidence="1">
    <location>
        <begin position="5"/>
        <end position="120"/>
    </location>
</feature>
<reference evidence="3 4" key="1">
    <citation type="submission" date="2019-02" db="EMBL/GenBank/DDBJ databases">
        <title>Deep-cultivation of Planctomycetes and their phenomic and genomic characterization uncovers novel biology.</title>
        <authorList>
            <person name="Wiegand S."/>
            <person name="Jogler M."/>
            <person name="Boedeker C."/>
            <person name="Pinto D."/>
            <person name="Vollmers J."/>
            <person name="Rivas-Marin E."/>
            <person name="Kohn T."/>
            <person name="Peeters S.H."/>
            <person name="Heuer A."/>
            <person name="Rast P."/>
            <person name="Oberbeckmann S."/>
            <person name="Bunk B."/>
            <person name="Jeske O."/>
            <person name="Meyerdierks A."/>
            <person name="Storesund J.E."/>
            <person name="Kallscheuer N."/>
            <person name="Luecker S."/>
            <person name="Lage O.M."/>
            <person name="Pohl T."/>
            <person name="Merkel B.J."/>
            <person name="Hornburger P."/>
            <person name="Mueller R.-W."/>
            <person name="Bruemmer F."/>
            <person name="Labrenz M."/>
            <person name="Spormann A.M."/>
            <person name="Op den Camp H."/>
            <person name="Overmann J."/>
            <person name="Amann R."/>
            <person name="Jetten M.S.M."/>
            <person name="Mascher T."/>
            <person name="Medema M.H."/>
            <person name="Devos D.P."/>
            <person name="Kaster A.-K."/>
            <person name="Ovreas L."/>
            <person name="Rohde M."/>
            <person name="Galperin M.Y."/>
            <person name="Jogler C."/>
        </authorList>
    </citation>
    <scope>NUCLEOTIDE SEQUENCE [LARGE SCALE GENOMIC DNA]</scope>
    <source>
        <strain evidence="3 4">Q31a</strain>
    </source>
</reference>
<dbReference type="InterPro" id="IPR055170">
    <property type="entry name" value="GFO_IDH_MocA-like_dom"/>
</dbReference>
<name>A0A518G1C6_9BACT</name>
<dbReference type="Gene3D" id="3.40.50.720">
    <property type="entry name" value="NAD(P)-binding Rossmann-like Domain"/>
    <property type="match status" value="1"/>
</dbReference>
<keyword evidence="4" id="KW-1185">Reference proteome</keyword>
<dbReference type="Pfam" id="PF22725">
    <property type="entry name" value="GFO_IDH_MocA_C3"/>
    <property type="match status" value="1"/>
</dbReference>
<dbReference type="PANTHER" id="PTHR43377">
    <property type="entry name" value="BILIVERDIN REDUCTASE A"/>
    <property type="match status" value="1"/>
</dbReference>
<evidence type="ECO:0000259" key="2">
    <source>
        <dbReference type="Pfam" id="PF22725"/>
    </source>
</evidence>
<dbReference type="GO" id="GO:0000166">
    <property type="term" value="F:nucleotide binding"/>
    <property type="evidence" value="ECO:0007669"/>
    <property type="project" value="InterPro"/>
</dbReference>
<dbReference type="OrthoDB" id="9815825at2"/>
<feature type="domain" description="GFO/IDH/MocA-like oxidoreductase" evidence="2">
    <location>
        <begin position="152"/>
        <end position="231"/>
    </location>
</feature>
<dbReference type="GO" id="GO:0016491">
    <property type="term" value="F:oxidoreductase activity"/>
    <property type="evidence" value="ECO:0007669"/>
    <property type="project" value="UniProtKB-KW"/>
</dbReference>
<dbReference type="InterPro" id="IPR036291">
    <property type="entry name" value="NAD(P)-bd_dom_sf"/>
</dbReference>
<dbReference type="InterPro" id="IPR051450">
    <property type="entry name" value="Gfo/Idh/MocA_Oxidoreductases"/>
</dbReference>
<dbReference type="Gene3D" id="3.30.360.10">
    <property type="entry name" value="Dihydrodipicolinate Reductase, domain 2"/>
    <property type="match status" value="1"/>
</dbReference>
<sequence length="372" mass="40280">MSALRLAIIGGGHLGRIHAKLAHAGESFEVVAVADPSPASRQLVTDNLQLPTVADYRELLGQIDAAIIAAPTVSHYDITSSLLRGGVHCLVEKPLTTSAEEAQRLVQLARRYNRVLQTGHVERFNPTWTTAQPHLGAPKFVEAVRAGAYSGRSTDIGVVMDLMIHDLDLILSLDSSPVERISASGMSLLGTHEDLAETRLEFASGCIATLRASRLATSPTRRMQLYTTRGFADIDFSADSVQIVKPTMDVLARTVALDDLPASERMQAKERIFQDFLEPQTLEAPGRNAILDEQNDFAISVKTGTAPVVTGEDGARAVDLANRIVSTISQHGWDGLDSKPWRVGPLATAEPRILPHPAVVRDAPQETRRRAA</sequence>
<dbReference type="InterPro" id="IPR000683">
    <property type="entry name" value="Gfo/Idh/MocA-like_OxRdtase_N"/>
</dbReference>
<accession>A0A518G1C6</accession>